<feature type="chain" id="PRO_5045390954" description="Interleukin-6" evidence="1">
    <location>
        <begin position="16"/>
        <end position="202"/>
    </location>
</feature>
<evidence type="ECO:0000313" key="3">
    <source>
        <dbReference type="Proteomes" id="UP001159405"/>
    </source>
</evidence>
<feature type="signal peptide" evidence="1">
    <location>
        <begin position="1"/>
        <end position="15"/>
    </location>
</feature>
<name>A0ABN8RYT0_9CNID</name>
<organism evidence="2 3">
    <name type="scientific">Porites lobata</name>
    <dbReference type="NCBI Taxonomy" id="104759"/>
    <lineage>
        <taxon>Eukaryota</taxon>
        <taxon>Metazoa</taxon>
        <taxon>Cnidaria</taxon>
        <taxon>Anthozoa</taxon>
        <taxon>Hexacorallia</taxon>
        <taxon>Scleractinia</taxon>
        <taxon>Fungiina</taxon>
        <taxon>Poritidae</taxon>
        <taxon>Porites</taxon>
    </lineage>
</organism>
<evidence type="ECO:0000256" key="1">
    <source>
        <dbReference type="SAM" id="SignalP"/>
    </source>
</evidence>
<sequence>VSALLVLLLPRFSLEAPVNKREVSARTKDVLRSMYNFCHSKNLMDLTRKTKEAYAKEHFGDPLESRQVDINGIEPLSNSTEWTVQLFVSKAFKQLSIFHAIFKNLLGHLNQINEKHKIVNKTEAMNEKVKELKRLARIAAIFEFGKSMAHSNSLSVATSLTQQTAVWTKSAFRQETWILGVLREFDICLRYLQPAFLEFSNR</sequence>
<keyword evidence="3" id="KW-1185">Reference proteome</keyword>
<evidence type="ECO:0008006" key="4">
    <source>
        <dbReference type="Google" id="ProtNLM"/>
    </source>
</evidence>
<feature type="non-terminal residue" evidence="2">
    <location>
        <position position="1"/>
    </location>
</feature>
<reference evidence="2 3" key="1">
    <citation type="submission" date="2022-05" db="EMBL/GenBank/DDBJ databases">
        <authorList>
            <consortium name="Genoscope - CEA"/>
            <person name="William W."/>
        </authorList>
    </citation>
    <scope>NUCLEOTIDE SEQUENCE [LARGE SCALE GENOMIC DNA]</scope>
</reference>
<protein>
    <recommendedName>
        <fullName evidence="4">Interleukin-6</fullName>
    </recommendedName>
</protein>
<dbReference type="Proteomes" id="UP001159405">
    <property type="component" value="Unassembled WGS sequence"/>
</dbReference>
<evidence type="ECO:0000313" key="2">
    <source>
        <dbReference type="EMBL" id="CAH3183530.1"/>
    </source>
</evidence>
<comment type="caution">
    <text evidence="2">The sequence shown here is derived from an EMBL/GenBank/DDBJ whole genome shotgun (WGS) entry which is preliminary data.</text>
</comment>
<proteinExistence type="predicted"/>
<accession>A0ABN8RYT0</accession>
<gene>
    <name evidence="2" type="ORF">PLOB_00028625</name>
</gene>
<dbReference type="EMBL" id="CALNXK010000355">
    <property type="protein sequence ID" value="CAH3183530.1"/>
    <property type="molecule type" value="Genomic_DNA"/>
</dbReference>
<keyword evidence="1" id="KW-0732">Signal</keyword>